<reference evidence="2" key="1">
    <citation type="submission" date="2021-01" db="EMBL/GenBank/DDBJ databases">
        <authorList>
            <person name="Li R."/>
            <person name="Bekaert M."/>
        </authorList>
    </citation>
    <scope>NUCLEOTIDE SEQUENCE</scope>
    <source>
        <strain evidence="2">Farmed</strain>
    </source>
</reference>
<accession>A0A812EG37</accession>
<keyword evidence="1" id="KW-0472">Membrane</keyword>
<dbReference type="EMBL" id="CAHIKZ030005352">
    <property type="protein sequence ID" value="CAE1323068.1"/>
    <property type="molecule type" value="Genomic_DNA"/>
</dbReference>
<feature type="transmembrane region" description="Helical" evidence="1">
    <location>
        <begin position="54"/>
        <end position="72"/>
    </location>
</feature>
<name>A0A812EG37_ACAPH</name>
<feature type="transmembrane region" description="Helical" evidence="1">
    <location>
        <begin position="25"/>
        <end position="45"/>
    </location>
</feature>
<keyword evidence="1" id="KW-0812">Transmembrane</keyword>
<proteinExistence type="predicted"/>
<keyword evidence="3" id="KW-1185">Reference proteome</keyword>
<keyword evidence="1" id="KW-1133">Transmembrane helix</keyword>
<feature type="transmembrane region" description="Helical" evidence="1">
    <location>
        <begin position="261"/>
        <end position="282"/>
    </location>
</feature>
<dbReference type="Proteomes" id="UP000597762">
    <property type="component" value="Unassembled WGS sequence"/>
</dbReference>
<feature type="transmembrane region" description="Helical" evidence="1">
    <location>
        <begin position="159"/>
        <end position="176"/>
    </location>
</feature>
<feature type="transmembrane region" description="Helical" evidence="1">
    <location>
        <begin position="84"/>
        <end position="104"/>
    </location>
</feature>
<comment type="caution">
    <text evidence="2">The sequence shown here is derived from an EMBL/GenBank/DDBJ whole genome shotgun (WGS) entry which is preliminary data.</text>
</comment>
<sequence length="284" mass="32243">MSIFFFGNCSDCQPLKVVSSSNSTLPPSICLSVCLSHCLHVFFLCTNVRTFPHITLYTCSCSLFLCLLYSSSTSTPYPSDFATLSLSTSPFVISLYYSHCGLLSSPSTSTFTLTPCLVLPTFFAPHSSLPLLSFSFSLYQRNFNFVHLSHILALFLRPPPHPLLTLSFTLYSFLSSIYRHMHSTSHTLVFYFAHFFIHFIILPLFQLKLLYLFYSSTLSAHSHLFLRSLLSYFSDRPIFWFPSTFLLFFSKSLLLNLFQSAVFLIPLRTSAIILGHLIVPMLSC</sequence>
<evidence type="ECO:0000256" key="1">
    <source>
        <dbReference type="SAM" id="Phobius"/>
    </source>
</evidence>
<gene>
    <name evidence="2" type="ORF">SPHA_72947</name>
</gene>
<dbReference type="AlphaFoldDB" id="A0A812EG37"/>
<feature type="transmembrane region" description="Helical" evidence="1">
    <location>
        <begin position="237"/>
        <end position="255"/>
    </location>
</feature>
<evidence type="ECO:0000313" key="2">
    <source>
        <dbReference type="EMBL" id="CAE1323068.1"/>
    </source>
</evidence>
<evidence type="ECO:0000313" key="3">
    <source>
        <dbReference type="Proteomes" id="UP000597762"/>
    </source>
</evidence>
<feature type="transmembrane region" description="Helical" evidence="1">
    <location>
        <begin position="116"/>
        <end position="139"/>
    </location>
</feature>
<feature type="transmembrane region" description="Helical" evidence="1">
    <location>
        <begin position="188"/>
        <end position="205"/>
    </location>
</feature>
<protein>
    <submittedName>
        <fullName evidence="2">Uncharacterized protein</fullName>
    </submittedName>
</protein>
<organism evidence="2 3">
    <name type="scientific">Acanthosepion pharaonis</name>
    <name type="common">Pharaoh cuttlefish</name>
    <name type="synonym">Sepia pharaonis</name>
    <dbReference type="NCBI Taxonomy" id="158019"/>
    <lineage>
        <taxon>Eukaryota</taxon>
        <taxon>Metazoa</taxon>
        <taxon>Spiralia</taxon>
        <taxon>Lophotrochozoa</taxon>
        <taxon>Mollusca</taxon>
        <taxon>Cephalopoda</taxon>
        <taxon>Coleoidea</taxon>
        <taxon>Decapodiformes</taxon>
        <taxon>Sepiida</taxon>
        <taxon>Sepiina</taxon>
        <taxon>Sepiidae</taxon>
        <taxon>Acanthosepion</taxon>
    </lineage>
</organism>